<dbReference type="InterPro" id="IPR011598">
    <property type="entry name" value="bHLH_dom"/>
</dbReference>
<sequence>MSFRINDYNAFLTSLFDKNNANNPSGDFYSQSQIPSQNQSQSNSPQPSSVPSAPAQTIKQEPFPVDFDFGLIQANKQNPNQDQLQSENPDQNSESPIILSPSFVLPENQFDVYNVNFNNKDPLDDEKEASPKTMKITHDQLTKEAMDAAAAVGSNITSRPRVKSAHNVIEQRYRNKINDKFTALQNSVPTLRIVAKRKQRLGSHNSEDEDEYIYDLNPQSDSSDDLEGLEPARKLNKGTILAKSIEYIKFLELKNEKMKQDHQDLINKAKAMGIQIDDHLLNE</sequence>
<feature type="domain" description="BHLH" evidence="2">
    <location>
        <begin position="161"/>
        <end position="251"/>
    </location>
</feature>
<name>A0A1E4RDB7_9ASCO</name>
<dbReference type="GO" id="GO:0046983">
    <property type="term" value="F:protein dimerization activity"/>
    <property type="evidence" value="ECO:0007669"/>
    <property type="project" value="InterPro"/>
</dbReference>
<dbReference type="PANTHER" id="PTHR47336:SF2">
    <property type="entry name" value="TRANSCRIPTION FACTOR HMS1-RELATED"/>
    <property type="match status" value="1"/>
</dbReference>
<feature type="region of interest" description="Disordered" evidence="1">
    <location>
        <begin position="23"/>
        <end position="55"/>
    </location>
</feature>
<feature type="region of interest" description="Disordered" evidence="1">
    <location>
        <begin position="199"/>
        <end position="229"/>
    </location>
</feature>
<dbReference type="RefSeq" id="XP_020074336.1">
    <property type="nucleotide sequence ID" value="XM_020223718.1"/>
</dbReference>
<evidence type="ECO:0000256" key="1">
    <source>
        <dbReference type="SAM" id="MobiDB-lite"/>
    </source>
</evidence>
<dbReference type="OrthoDB" id="2133190at2759"/>
<dbReference type="GeneID" id="30998267"/>
<evidence type="ECO:0000313" key="4">
    <source>
        <dbReference type="Proteomes" id="UP000095085"/>
    </source>
</evidence>
<proteinExistence type="predicted"/>
<gene>
    <name evidence="3" type="ORF">HYPBUDRAFT_8176</name>
</gene>
<dbReference type="Gene3D" id="4.10.280.10">
    <property type="entry name" value="Helix-loop-helix DNA-binding domain"/>
    <property type="match status" value="1"/>
</dbReference>
<dbReference type="STRING" id="984485.A0A1E4RDB7"/>
<organism evidence="3 4">
    <name type="scientific">Hyphopichia burtonii NRRL Y-1933</name>
    <dbReference type="NCBI Taxonomy" id="984485"/>
    <lineage>
        <taxon>Eukaryota</taxon>
        <taxon>Fungi</taxon>
        <taxon>Dikarya</taxon>
        <taxon>Ascomycota</taxon>
        <taxon>Saccharomycotina</taxon>
        <taxon>Pichiomycetes</taxon>
        <taxon>Debaryomycetaceae</taxon>
        <taxon>Hyphopichia</taxon>
    </lineage>
</organism>
<evidence type="ECO:0000259" key="2">
    <source>
        <dbReference type="PROSITE" id="PS50888"/>
    </source>
</evidence>
<keyword evidence="4" id="KW-1185">Reference proteome</keyword>
<dbReference type="InterPro" id="IPR036638">
    <property type="entry name" value="HLH_DNA-bd_sf"/>
</dbReference>
<feature type="compositionally biased region" description="Low complexity" evidence="1">
    <location>
        <begin position="30"/>
        <end position="55"/>
    </location>
</feature>
<evidence type="ECO:0000313" key="3">
    <source>
        <dbReference type="EMBL" id="ODV65269.1"/>
    </source>
</evidence>
<dbReference type="Pfam" id="PF00010">
    <property type="entry name" value="HLH"/>
    <property type="match status" value="1"/>
</dbReference>
<reference evidence="4" key="1">
    <citation type="submission" date="2016-05" db="EMBL/GenBank/DDBJ databases">
        <title>Comparative genomics of biotechnologically important yeasts.</title>
        <authorList>
            <consortium name="DOE Joint Genome Institute"/>
            <person name="Riley R."/>
            <person name="Haridas S."/>
            <person name="Wolfe K.H."/>
            <person name="Lopes M.R."/>
            <person name="Hittinger C.T."/>
            <person name="Goker M."/>
            <person name="Salamov A."/>
            <person name="Wisecaver J."/>
            <person name="Long T.M."/>
            <person name="Aerts A.L."/>
            <person name="Barry K."/>
            <person name="Choi C."/>
            <person name="Clum A."/>
            <person name="Coughlan A.Y."/>
            <person name="Deshpande S."/>
            <person name="Douglass A.P."/>
            <person name="Hanson S.J."/>
            <person name="Klenk H.-P."/>
            <person name="Labutti K."/>
            <person name="Lapidus A."/>
            <person name="Lindquist E."/>
            <person name="Lipzen A."/>
            <person name="Meier-Kolthoff J.P."/>
            <person name="Ohm R.A."/>
            <person name="Otillar R.P."/>
            <person name="Pangilinan J."/>
            <person name="Peng Y."/>
            <person name="Rokas A."/>
            <person name="Rosa C.A."/>
            <person name="Scheuner C."/>
            <person name="Sibirny A.A."/>
            <person name="Slot J.C."/>
            <person name="Stielow J.B."/>
            <person name="Sun H."/>
            <person name="Kurtzman C.P."/>
            <person name="Blackwell M."/>
            <person name="Grigoriev I.V."/>
            <person name="Jeffries T.W."/>
        </authorList>
    </citation>
    <scope>NUCLEOTIDE SEQUENCE [LARGE SCALE GENOMIC DNA]</scope>
    <source>
        <strain evidence="4">NRRL Y-1933</strain>
    </source>
</reference>
<dbReference type="SMART" id="SM00353">
    <property type="entry name" value="HLH"/>
    <property type="match status" value="1"/>
</dbReference>
<dbReference type="SUPFAM" id="SSF47459">
    <property type="entry name" value="HLH, helix-loop-helix DNA-binding domain"/>
    <property type="match status" value="1"/>
</dbReference>
<dbReference type="EMBL" id="KV454545">
    <property type="protein sequence ID" value="ODV65269.1"/>
    <property type="molecule type" value="Genomic_DNA"/>
</dbReference>
<dbReference type="Proteomes" id="UP000095085">
    <property type="component" value="Unassembled WGS sequence"/>
</dbReference>
<dbReference type="InterPro" id="IPR052099">
    <property type="entry name" value="Regulatory_TF_Diverse"/>
</dbReference>
<dbReference type="PANTHER" id="PTHR47336">
    <property type="entry name" value="TRANSCRIPTION FACTOR HMS1-RELATED"/>
    <property type="match status" value="1"/>
</dbReference>
<protein>
    <recommendedName>
        <fullName evidence="2">BHLH domain-containing protein</fullName>
    </recommendedName>
</protein>
<dbReference type="PROSITE" id="PS50888">
    <property type="entry name" value="BHLH"/>
    <property type="match status" value="1"/>
</dbReference>
<accession>A0A1E4RDB7</accession>
<dbReference type="AlphaFoldDB" id="A0A1E4RDB7"/>